<evidence type="ECO:0008006" key="5">
    <source>
        <dbReference type="Google" id="ProtNLM"/>
    </source>
</evidence>
<feature type="domain" description="DUF547" evidence="1">
    <location>
        <begin position="372"/>
        <end position="509"/>
    </location>
</feature>
<evidence type="ECO:0000259" key="2">
    <source>
        <dbReference type="Pfam" id="PF14389"/>
    </source>
</evidence>
<proteinExistence type="predicted"/>
<evidence type="ECO:0000313" key="3">
    <source>
        <dbReference type="EMBL" id="KAG2397868.1"/>
    </source>
</evidence>
<sequence length="588" mass="67271">MKRRVMADGLENISEASYRPEVELGKLKHSIESKTRQYNNIDLQSSLTQEILQLQKRLQQQFVIRRALEKARYLPFSQDAALENAIPKAAKELIQEIGILELEVVYLEQYLLSLYRKRFDQQISSLSPKERRLELASDTNKVISAVPSNGAISDKEISVVNCSNVISPRNSVGFRLKECNNQLESETVLDSSIHRCHSALSQRTACSIEASPGNIETKAVVDSYHSLPLSMLEHSLISGFQILFQQQTQFAKFSSTSLAEHLGSSYVDYVPETPNWLSEEMIKCISAIYCELAEPPSLDHKNASSPISYSSCGNELSSQSQGSKGCKEFSEPYCSMTRIQKLCTDNQKLKEIEYMLRRFRSLVSRLEDVNPRNMRHEEKLSFWINVHNSLAMHVKFLNLLIFVFYLVHVIAPNQNHYHPPRFPPQALLVYGISANNVKRMSSVLKWLRLWFPSMTKPKVRDARKGYAIHRPEPLLLFALCTGSHSDPAVRLYTPKRVFEELQCAKEEYIQSNITISKEQKVVLPKMVDSFAKNSGRGASDLMEMIKPYLPDSQRKSIQEFHSKSSLKNIELTPHNFTFHYLISKELAW</sequence>
<protein>
    <recommendedName>
        <fullName evidence="5">Ternary complex factor MIP1 leucine-zipper domain-containing protein</fullName>
    </recommendedName>
</protein>
<dbReference type="Proteomes" id="UP000743370">
    <property type="component" value="Unassembled WGS sequence"/>
</dbReference>
<feature type="domain" description="Ternary complex factor MIP1 leucine-zipper" evidence="2">
    <location>
        <begin position="43"/>
        <end position="121"/>
    </location>
</feature>
<dbReference type="Pfam" id="PF14389">
    <property type="entry name" value="Lzipper-MIP1"/>
    <property type="match status" value="1"/>
</dbReference>
<dbReference type="AlphaFoldDB" id="A0A8T0KEN3"/>
<dbReference type="InterPro" id="IPR006869">
    <property type="entry name" value="DUF547"/>
</dbReference>
<evidence type="ECO:0000313" key="4">
    <source>
        <dbReference type="Proteomes" id="UP000743370"/>
    </source>
</evidence>
<evidence type="ECO:0000259" key="1">
    <source>
        <dbReference type="Pfam" id="PF04784"/>
    </source>
</evidence>
<dbReference type="EMBL" id="JABFOF010000005">
    <property type="protein sequence ID" value="KAG2397868.1"/>
    <property type="molecule type" value="Genomic_DNA"/>
</dbReference>
<organism evidence="3 4">
    <name type="scientific">Phaseolus angularis</name>
    <name type="common">Azuki bean</name>
    <name type="synonym">Vigna angularis</name>
    <dbReference type="NCBI Taxonomy" id="3914"/>
    <lineage>
        <taxon>Eukaryota</taxon>
        <taxon>Viridiplantae</taxon>
        <taxon>Streptophyta</taxon>
        <taxon>Embryophyta</taxon>
        <taxon>Tracheophyta</taxon>
        <taxon>Spermatophyta</taxon>
        <taxon>Magnoliopsida</taxon>
        <taxon>eudicotyledons</taxon>
        <taxon>Gunneridae</taxon>
        <taxon>Pentapetalae</taxon>
        <taxon>rosids</taxon>
        <taxon>fabids</taxon>
        <taxon>Fabales</taxon>
        <taxon>Fabaceae</taxon>
        <taxon>Papilionoideae</taxon>
        <taxon>50 kb inversion clade</taxon>
        <taxon>NPAAA clade</taxon>
        <taxon>indigoferoid/millettioid clade</taxon>
        <taxon>Phaseoleae</taxon>
        <taxon>Vigna</taxon>
    </lineage>
</organism>
<dbReference type="InterPro" id="IPR025757">
    <property type="entry name" value="MIP1_Leuzipper"/>
</dbReference>
<dbReference type="Pfam" id="PF04784">
    <property type="entry name" value="DUF547"/>
    <property type="match status" value="1"/>
</dbReference>
<dbReference type="PANTHER" id="PTHR23054:SF20">
    <property type="entry name" value="DUF547 DOMAIN-CONTAINING PROTEIN"/>
    <property type="match status" value="1"/>
</dbReference>
<dbReference type="PANTHER" id="PTHR23054">
    <property type="entry name" value="TERNARY COMPLEX FACTOR MIP1, LEUCINE-ZIPPER-RELATED"/>
    <property type="match status" value="1"/>
</dbReference>
<accession>A0A8T0KEN3</accession>
<reference evidence="3 4" key="1">
    <citation type="submission" date="2020-05" db="EMBL/GenBank/DDBJ databases">
        <title>Vigna angularis (adzuki bean) Var. LongXiaoDou No. 4 denovo assembly.</title>
        <authorList>
            <person name="Xiang H."/>
        </authorList>
    </citation>
    <scope>NUCLEOTIDE SEQUENCE [LARGE SCALE GENOMIC DNA]</scope>
    <source>
        <tissue evidence="3">Leaf</tissue>
    </source>
</reference>
<gene>
    <name evidence="3" type="ORF">HKW66_Vig0138960</name>
</gene>
<name>A0A8T0KEN3_PHAAN</name>
<comment type="caution">
    <text evidence="3">The sequence shown here is derived from an EMBL/GenBank/DDBJ whole genome shotgun (WGS) entry which is preliminary data.</text>
</comment>